<dbReference type="AlphaFoldDB" id="A0A0D8L9K2"/>
<organism evidence="1 2">
    <name type="scientific">Morganella morganii</name>
    <name type="common">Proteus morganii</name>
    <dbReference type="NCBI Taxonomy" id="582"/>
    <lineage>
        <taxon>Bacteria</taxon>
        <taxon>Pseudomonadati</taxon>
        <taxon>Pseudomonadota</taxon>
        <taxon>Gammaproteobacteria</taxon>
        <taxon>Enterobacterales</taxon>
        <taxon>Morganellaceae</taxon>
        <taxon>Morganella</taxon>
    </lineage>
</organism>
<dbReference type="Proteomes" id="UP000032582">
    <property type="component" value="Unassembled WGS sequence"/>
</dbReference>
<evidence type="ECO:0000313" key="2">
    <source>
        <dbReference type="Proteomes" id="UP000032582"/>
    </source>
</evidence>
<dbReference type="EMBL" id="JZSH01000046">
    <property type="protein sequence ID" value="KJF78449.1"/>
    <property type="molecule type" value="Genomic_DNA"/>
</dbReference>
<reference evidence="1 2" key="1">
    <citation type="submission" date="2015-02" db="EMBL/GenBank/DDBJ databases">
        <title>Whole genome shotgun sequencing of cultured foodborne pathogen.</title>
        <authorList>
            <person name="Timme R."/>
            <person name="Allard M.W."/>
            <person name="Strain E."/>
            <person name="Evans P.S."/>
            <person name="Brown E."/>
        </authorList>
    </citation>
    <scope>NUCLEOTIDE SEQUENCE [LARGE SCALE GENOMIC DNA]</scope>
    <source>
        <strain evidence="1 2">GCSL-TSO-24</strain>
    </source>
</reference>
<sequence length="240" mass="26939">MVVTMDIHLTGRFRYHCAITENDISACITANHEKEVTSLWGKIADWFRGTQKEAAKLALFRLVRADTAAQQLASFAELKQYVAPAWQDSLTWQFDNNNGSCFKIGDSEIRCHDTTQDIVPENHSAVNPGDVCHLLLSMKYAGNDIVSELHHYFAVGSEPDRTADSVLSKENEFLKQNPALLGALKLIGLNQNDGQGDFAFDIYQYVEKWIYQITRDDDKSARAAWNAQNLSILVSLNPEA</sequence>
<proteinExistence type="predicted"/>
<accession>A0A0D8L9K2</accession>
<comment type="caution">
    <text evidence="1">The sequence shown here is derived from an EMBL/GenBank/DDBJ whole genome shotgun (WGS) entry which is preliminary data.</text>
</comment>
<dbReference type="Gene3D" id="3.30.2440.10">
    <property type="entry name" value="Secreted effector protein SifA"/>
    <property type="match status" value="1"/>
</dbReference>
<dbReference type="PATRIC" id="fig|582.24.peg.1860"/>
<gene>
    <name evidence="1" type="ORF">UA45_06090</name>
</gene>
<name>A0A0D8L9K2_MORMO</name>
<evidence type="ECO:0000313" key="1">
    <source>
        <dbReference type="EMBL" id="KJF78449.1"/>
    </source>
</evidence>
<protein>
    <submittedName>
        <fullName evidence="1">Uncharacterized protein</fullName>
    </submittedName>
</protein>